<evidence type="ECO:0000256" key="11">
    <source>
        <dbReference type="RuleBase" id="RU003357"/>
    </source>
</evidence>
<dbReference type="OrthoDB" id="9795928at2"/>
<dbReference type="Gene3D" id="2.170.130.10">
    <property type="entry name" value="TonB-dependent receptor, plug domain"/>
    <property type="match status" value="1"/>
</dbReference>
<feature type="signal peptide" evidence="13">
    <location>
        <begin position="1"/>
        <end position="26"/>
    </location>
</feature>
<keyword evidence="3 9" id="KW-1134">Transmembrane beta strand</keyword>
<evidence type="ECO:0000256" key="8">
    <source>
        <dbReference type="ARBA" id="ARBA00023237"/>
    </source>
</evidence>
<dbReference type="STRING" id="1384054.N790_06425"/>
<keyword evidence="5 13" id="KW-0732">Signal</keyword>
<feature type="domain" description="TonB-dependent receptor plug" evidence="15">
    <location>
        <begin position="59"/>
        <end position="163"/>
    </location>
</feature>
<evidence type="ECO:0000259" key="15">
    <source>
        <dbReference type="Pfam" id="PF07715"/>
    </source>
</evidence>
<feature type="domain" description="TonB-dependent receptor-like beta-barrel" evidence="14">
    <location>
        <begin position="365"/>
        <end position="669"/>
    </location>
</feature>
<protein>
    <recommendedName>
        <fullName evidence="18">TonB-dependent receptor</fullName>
    </recommendedName>
</protein>
<evidence type="ECO:0000313" key="17">
    <source>
        <dbReference type="Proteomes" id="UP000029392"/>
    </source>
</evidence>
<dbReference type="eggNOG" id="COG4206">
    <property type="taxonomic scope" value="Bacteria"/>
</dbReference>
<dbReference type="PATRIC" id="fig|1384054.3.peg.1299"/>
<keyword evidence="2 9" id="KW-0813">Transport</keyword>
<dbReference type="EMBL" id="AVCH01000151">
    <property type="protein sequence ID" value="KFN48452.1"/>
    <property type="molecule type" value="Genomic_DNA"/>
</dbReference>
<evidence type="ECO:0000256" key="7">
    <source>
        <dbReference type="ARBA" id="ARBA00023136"/>
    </source>
</evidence>
<evidence type="ECO:0000256" key="3">
    <source>
        <dbReference type="ARBA" id="ARBA00022452"/>
    </source>
</evidence>
<feature type="compositionally biased region" description="Acidic residues" evidence="12">
    <location>
        <begin position="297"/>
        <end position="313"/>
    </location>
</feature>
<proteinExistence type="inferred from homology"/>
<dbReference type="InterPro" id="IPR037066">
    <property type="entry name" value="Plug_dom_sf"/>
</dbReference>
<name>A0A091BAG6_9GAMM</name>
<evidence type="ECO:0000259" key="14">
    <source>
        <dbReference type="Pfam" id="PF00593"/>
    </source>
</evidence>
<dbReference type="GO" id="GO:0015344">
    <property type="term" value="F:siderophore uptake transmembrane transporter activity"/>
    <property type="evidence" value="ECO:0007669"/>
    <property type="project" value="TreeGrafter"/>
</dbReference>
<dbReference type="InterPro" id="IPR036942">
    <property type="entry name" value="Beta-barrel_TonB_sf"/>
</dbReference>
<sequence>MPRNLRPAPLALAVLLALPAFAFAQAEPPEADDHDHAHEATRTLETLEVTASPLRGSIEDLARPVDVLSGEALDARKAGTLGETLERQAGVQSSYFGAGVGRPILRGQDGARVQVLSSGTSAMDVSTVSADHAVGIEPFLADQIEVLKGPATLLYGSGAIGGAVNVVDGRVPTAQVGRTVSGRAEIRHGSVDDQSTGMARVDADAGVLTLHADLFRRDAGDYRIPGYAFSPGLVAGELAEGEDPEHFARGRLPNSELTTEGGALGASWFGERSWFGMAASTYRSNYGIPPGAHAHGDEEEAPEGDAHEGEEEDVVRIDLRQDRFEARGGVREVGLFEEVNWRVTRSLYEHTELEGDAIGTRFDNDGLEARVEAVQRERNGWRGAFGLQFGHRDFSAVGDEAFVPPSVTRDLGVFALQEKDFGDFKLEFGARHDRVRTDPEGSAPTASVGATSLAAGGLWRFSEAVHLGVNLNRAERAPTAEELFSDGPHVATQSYELGDASLDKEVALSGELGLHLHHGRFDGSVSVFRTQFTDFIYLADTGGEIDALPARAWVQGDATFSGWEAELGVELADNASGLWHLRLFADAVDAKLDDGGHLPRIAPGRVGADLDWSLGAWRARVGVVRVSEQDEVAVMETPTEGYTLVDAGVAYHWDVGGAGWEAFLEGRNLGDQEARAHTSYLKDFAPLPGRNVMAGLRVAF</sequence>
<evidence type="ECO:0000256" key="5">
    <source>
        <dbReference type="ARBA" id="ARBA00022729"/>
    </source>
</evidence>
<accession>A0A091BAG6</accession>
<feature type="chain" id="PRO_5001869549" description="TonB-dependent receptor" evidence="13">
    <location>
        <begin position="27"/>
        <end position="700"/>
    </location>
</feature>
<dbReference type="InterPro" id="IPR039426">
    <property type="entry name" value="TonB-dep_rcpt-like"/>
</dbReference>
<dbReference type="InterPro" id="IPR010916">
    <property type="entry name" value="TonB_box_CS"/>
</dbReference>
<keyword evidence="17" id="KW-1185">Reference proteome</keyword>
<evidence type="ECO:0000313" key="16">
    <source>
        <dbReference type="EMBL" id="KFN48452.1"/>
    </source>
</evidence>
<comment type="similarity">
    <text evidence="9 11">Belongs to the TonB-dependent receptor family.</text>
</comment>
<evidence type="ECO:0000256" key="4">
    <source>
        <dbReference type="ARBA" id="ARBA00022692"/>
    </source>
</evidence>
<feature type="region of interest" description="Disordered" evidence="12">
    <location>
        <begin position="289"/>
        <end position="313"/>
    </location>
</feature>
<comment type="subcellular location">
    <subcellularLocation>
        <location evidence="1 9">Cell outer membrane</location>
        <topology evidence="1 9">Multi-pass membrane protein</topology>
    </subcellularLocation>
</comment>
<evidence type="ECO:0000256" key="2">
    <source>
        <dbReference type="ARBA" id="ARBA00022448"/>
    </source>
</evidence>
<dbReference type="PANTHER" id="PTHR30069">
    <property type="entry name" value="TONB-DEPENDENT OUTER MEMBRANE RECEPTOR"/>
    <property type="match status" value="1"/>
</dbReference>
<dbReference type="SUPFAM" id="SSF56935">
    <property type="entry name" value="Porins"/>
    <property type="match status" value="1"/>
</dbReference>
<gene>
    <name evidence="16" type="ORF">N790_06425</name>
</gene>
<keyword evidence="4 9" id="KW-0812">Transmembrane</keyword>
<dbReference type="PROSITE" id="PS00430">
    <property type="entry name" value="TONB_DEPENDENT_REC_1"/>
    <property type="match status" value="1"/>
</dbReference>
<evidence type="ECO:0008006" key="18">
    <source>
        <dbReference type="Google" id="ProtNLM"/>
    </source>
</evidence>
<dbReference type="RefSeq" id="WP_043802594.1">
    <property type="nucleotide sequence ID" value="NZ_AVCH01000151.1"/>
</dbReference>
<dbReference type="PROSITE" id="PS52016">
    <property type="entry name" value="TONB_DEPENDENT_REC_3"/>
    <property type="match status" value="1"/>
</dbReference>
<dbReference type="PANTHER" id="PTHR30069:SF40">
    <property type="entry name" value="TONB-DEPENDENT RECEPTOR NMB0964-RELATED"/>
    <property type="match status" value="1"/>
</dbReference>
<evidence type="ECO:0000256" key="1">
    <source>
        <dbReference type="ARBA" id="ARBA00004571"/>
    </source>
</evidence>
<dbReference type="InterPro" id="IPR000531">
    <property type="entry name" value="Beta-barrel_TonB"/>
</dbReference>
<evidence type="ECO:0000256" key="6">
    <source>
        <dbReference type="ARBA" id="ARBA00023077"/>
    </source>
</evidence>
<reference evidence="16 17" key="1">
    <citation type="submission" date="2013-09" db="EMBL/GenBank/DDBJ databases">
        <title>Genome sequencing of Arenimonas malthae.</title>
        <authorList>
            <person name="Chen F."/>
            <person name="Wang G."/>
        </authorList>
    </citation>
    <scope>NUCLEOTIDE SEQUENCE [LARGE SCALE GENOMIC DNA]</scope>
    <source>
        <strain evidence="16 17">CC-JY-1</strain>
    </source>
</reference>
<feature type="short sequence motif" description="TonB box" evidence="10">
    <location>
        <begin position="46"/>
        <end position="52"/>
    </location>
</feature>
<evidence type="ECO:0000256" key="12">
    <source>
        <dbReference type="SAM" id="MobiDB-lite"/>
    </source>
</evidence>
<evidence type="ECO:0000256" key="10">
    <source>
        <dbReference type="PROSITE-ProRule" id="PRU10143"/>
    </source>
</evidence>
<dbReference type="AlphaFoldDB" id="A0A091BAG6"/>
<dbReference type="Proteomes" id="UP000029392">
    <property type="component" value="Unassembled WGS sequence"/>
</dbReference>
<dbReference type="Gene3D" id="2.40.170.20">
    <property type="entry name" value="TonB-dependent receptor, beta-barrel domain"/>
    <property type="match status" value="1"/>
</dbReference>
<organism evidence="16 17">
    <name type="scientific">Arenimonas malthae CC-JY-1</name>
    <dbReference type="NCBI Taxonomy" id="1384054"/>
    <lineage>
        <taxon>Bacteria</taxon>
        <taxon>Pseudomonadati</taxon>
        <taxon>Pseudomonadota</taxon>
        <taxon>Gammaproteobacteria</taxon>
        <taxon>Lysobacterales</taxon>
        <taxon>Lysobacteraceae</taxon>
        <taxon>Arenimonas</taxon>
    </lineage>
</organism>
<keyword evidence="6 10" id="KW-0798">TonB box</keyword>
<evidence type="ECO:0000256" key="9">
    <source>
        <dbReference type="PROSITE-ProRule" id="PRU01360"/>
    </source>
</evidence>
<evidence type="ECO:0000256" key="13">
    <source>
        <dbReference type="SAM" id="SignalP"/>
    </source>
</evidence>
<comment type="caution">
    <text evidence="16">The sequence shown here is derived from an EMBL/GenBank/DDBJ whole genome shotgun (WGS) entry which is preliminary data.</text>
</comment>
<keyword evidence="8 9" id="KW-0998">Cell outer membrane</keyword>
<dbReference type="InterPro" id="IPR012910">
    <property type="entry name" value="Plug_dom"/>
</dbReference>
<dbReference type="Pfam" id="PF00593">
    <property type="entry name" value="TonB_dep_Rec_b-barrel"/>
    <property type="match status" value="1"/>
</dbReference>
<dbReference type="GO" id="GO:0009279">
    <property type="term" value="C:cell outer membrane"/>
    <property type="evidence" value="ECO:0007669"/>
    <property type="project" value="UniProtKB-SubCell"/>
</dbReference>
<dbReference type="Pfam" id="PF07715">
    <property type="entry name" value="Plug"/>
    <property type="match status" value="1"/>
</dbReference>
<keyword evidence="7 9" id="KW-0472">Membrane</keyword>
<dbReference type="GO" id="GO:0044718">
    <property type="term" value="P:siderophore transmembrane transport"/>
    <property type="evidence" value="ECO:0007669"/>
    <property type="project" value="TreeGrafter"/>
</dbReference>